<sequence length="159" mass="17771">MMNSIFVLVLLLLLGCLSAALSSEEQSLSEDRAKRNFLREGGVPVEFLPSLRFLEQAQMLDIGPCLTEDEECCYYSQEELDNGCNQTAGFMPRECTKWMDCNAPCSKEVNGTIYGGNAFKCEVPYVAKPLSVYFWIGLVVGFIIFVICTHFYMKTGAPC</sequence>
<keyword evidence="4" id="KW-1185">Reference proteome</keyword>
<evidence type="ECO:0000313" key="4">
    <source>
        <dbReference type="Proteomes" id="UP001165082"/>
    </source>
</evidence>
<evidence type="ECO:0000313" key="3">
    <source>
        <dbReference type="EMBL" id="GMH46285.1"/>
    </source>
</evidence>
<feature type="chain" id="PRO_5040773757" evidence="2">
    <location>
        <begin position="23"/>
        <end position="159"/>
    </location>
</feature>
<dbReference type="Proteomes" id="UP001165082">
    <property type="component" value="Unassembled WGS sequence"/>
</dbReference>
<feature type="transmembrane region" description="Helical" evidence="1">
    <location>
        <begin position="132"/>
        <end position="153"/>
    </location>
</feature>
<reference evidence="3" key="1">
    <citation type="submission" date="2022-07" db="EMBL/GenBank/DDBJ databases">
        <title>Genome analysis of Parmales, a sister group of diatoms, reveals the evolutionary specialization of diatoms from phago-mixotrophs to photoautotrophs.</title>
        <authorList>
            <person name="Ban H."/>
            <person name="Sato S."/>
            <person name="Yoshikawa S."/>
            <person name="Kazumasa Y."/>
            <person name="Nakamura Y."/>
            <person name="Ichinomiya M."/>
            <person name="Saitoh K."/>
            <person name="Sato N."/>
            <person name="Blanc-Mathieu R."/>
            <person name="Endo H."/>
            <person name="Kuwata A."/>
            <person name="Ogata H."/>
        </authorList>
    </citation>
    <scope>NUCLEOTIDE SEQUENCE</scope>
</reference>
<proteinExistence type="predicted"/>
<dbReference type="AlphaFoldDB" id="A0A9W6Z9Y2"/>
<gene>
    <name evidence="3" type="ORF">TrRE_jg6828</name>
</gene>
<dbReference type="EMBL" id="BRXZ01003014">
    <property type="protein sequence ID" value="GMH46285.1"/>
    <property type="molecule type" value="Genomic_DNA"/>
</dbReference>
<name>A0A9W6Z9Y2_9STRA</name>
<keyword evidence="1" id="KW-0812">Transmembrane</keyword>
<evidence type="ECO:0000256" key="1">
    <source>
        <dbReference type="SAM" id="Phobius"/>
    </source>
</evidence>
<organism evidence="3 4">
    <name type="scientific">Triparma retinervis</name>
    <dbReference type="NCBI Taxonomy" id="2557542"/>
    <lineage>
        <taxon>Eukaryota</taxon>
        <taxon>Sar</taxon>
        <taxon>Stramenopiles</taxon>
        <taxon>Ochrophyta</taxon>
        <taxon>Bolidophyceae</taxon>
        <taxon>Parmales</taxon>
        <taxon>Triparmaceae</taxon>
        <taxon>Triparma</taxon>
    </lineage>
</organism>
<accession>A0A9W6Z9Y2</accession>
<protein>
    <submittedName>
        <fullName evidence="3">Uncharacterized protein</fullName>
    </submittedName>
</protein>
<evidence type="ECO:0000256" key="2">
    <source>
        <dbReference type="SAM" id="SignalP"/>
    </source>
</evidence>
<keyword evidence="1" id="KW-1133">Transmembrane helix</keyword>
<keyword evidence="2" id="KW-0732">Signal</keyword>
<comment type="caution">
    <text evidence="3">The sequence shown here is derived from an EMBL/GenBank/DDBJ whole genome shotgun (WGS) entry which is preliminary data.</text>
</comment>
<keyword evidence="1" id="KW-0472">Membrane</keyword>
<feature type="signal peptide" evidence="2">
    <location>
        <begin position="1"/>
        <end position="22"/>
    </location>
</feature>